<dbReference type="SUPFAM" id="SSF51735">
    <property type="entry name" value="NAD(P)-binding Rossmann-fold domains"/>
    <property type="match status" value="1"/>
</dbReference>
<dbReference type="PRINTS" id="PR00080">
    <property type="entry name" value="SDRFAMILY"/>
</dbReference>
<keyword evidence="2" id="KW-0521">NADP</keyword>
<dbReference type="eggNOG" id="COG1028">
    <property type="taxonomic scope" value="Bacteria"/>
</dbReference>
<dbReference type="InterPro" id="IPR057326">
    <property type="entry name" value="KR_dom"/>
</dbReference>
<dbReference type="PANTHER" id="PTHR43963:SF6">
    <property type="entry name" value="CHAIN DEHYDROGENASE FAMILY PROTEIN, PUTATIVE (AFU_ORTHOLOGUE AFUA_3G15350)-RELATED"/>
    <property type="match status" value="1"/>
</dbReference>
<sequence>MGTQAPELRDAHVADRNTKRTALVTGANRGIGFAIARRLAELGISVLAGVRNEASAIAAGAAFEKLGVDVDPIVLDVAEAAGLPSVLTEIEQRHAPVDILVNNAAILIDGPGGFNASLFEMTDDTLRRTWETNVLGPAVITRTLLPGMIARGYGRVVNMSSLAGQLTGMSSGFPAYRMSKAALNALTRIAAAEADKGDVKVNACSPGWVRTDMGGPDAPRSPEKGAETAVWLATLPPDGPTGGFFQDKSAVPW</sequence>
<keyword evidence="3" id="KW-0560">Oxidoreductase</keyword>
<dbReference type="CDD" id="cd05324">
    <property type="entry name" value="carb_red_PTCR-like_SDR_c"/>
    <property type="match status" value="1"/>
</dbReference>
<dbReference type="AlphaFoldDB" id="N0B5N1"/>
<dbReference type="Pfam" id="PF00106">
    <property type="entry name" value="adh_short"/>
    <property type="match status" value="1"/>
</dbReference>
<dbReference type="KEGG" id="hdt:HYPDE_35963"/>
<dbReference type="InterPro" id="IPR045313">
    <property type="entry name" value="CBR1-like"/>
</dbReference>
<evidence type="ECO:0000256" key="3">
    <source>
        <dbReference type="ARBA" id="ARBA00023002"/>
    </source>
</evidence>
<name>N0B5N1_9HYPH</name>
<evidence type="ECO:0000256" key="2">
    <source>
        <dbReference type="ARBA" id="ARBA00022857"/>
    </source>
</evidence>
<dbReference type="InterPro" id="IPR002347">
    <property type="entry name" value="SDR_fam"/>
</dbReference>
<feature type="domain" description="Ketoreductase" evidence="5">
    <location>
        <begin position="20"/>
        <end position="234"/>
    </location>
</feature>
<dbReference type="PRINTS" id="PR00081">
    <property type="entry name" value="GDHRDH"/>
</dbReference>
<evidence type="ECO:0000256" key="1">
    <source>
        <dbReference type="ARBA" id="ARBA00006484"/>
    </source>
</evidence>
<dbReference type="InterPro" id="IPR036291">
    <property type="entry name" value="NAD(P)-bd_dom_sf"/>
</dbReference>
<dbReference type="STRING" id="670307.HYPDE_35963"/>
<dbReference type="GO" id="GO:0016616">
    <property type="term" value="F:oxidoreductase activity, acting on the CH-OH group of donors, NAD or NADP as acceptor"/>
    <property type="evidence" value="ECO:0007669"/>
    <property type="project" value="InterPro"/>
</dbReference>
<dbReference type="PANTHER" id="PTHR43963">
    <property type="entry name" value="CARBONYL REDUCTASE 1-RELATED"/>
    <property type="match status" value="1"/>
</dbReference>
<dbReference type="Gene3D" id="3.40.50.720">
    <property type="entry name" value="NAD(P)-binding Rossmann-like Domain"/>
    <property type="match status" value="1"/>
</dbReference>
<keyword evidence="7" id="KW-1185">Reference proteome</keyword>
<dbReference type="Proteomes" id="UP000005952">
    <property type="component" value="Chromosome"/>
</dbReference>
<organism evidence="6 7">
    <name type="scientific">Hyphomicrobium denitrificans 1NES1</name>
    <dbReference type="NCBI Taxonomy" id="670307"/>
    <lineage>
        <taxon>Bacteria</taxon>
        <taxon>Pseudomonadati</taxon>
        <taxon>Pseudomonadota</taxon>
        <taxon>Alphaproteobacteria</taxon>
        <taxon>Hyphomicrobiales</taxon>
        <taxon>Hyphomicrobiaceae</taxon>
        <taxon>Hyphomicrobium</taxon>
    </lineage>
</organism>
<evidence type="ECO:0000256" key="4">
    <source>
        <dbReference type="RuleBase" id="RU000363"/>
    </source>
</evidence>
<gene>
    <name evidence="6" type="ORF">HYPDE_35963</name>
</gene>
<evidence type="ECO:0000313" key="7">
    <source>
        <dbReference type="Proteomes" id="UP000005952"/>
    </source>
</evidence>
<dbReference type="HOGENOM" id="CLU_010194_9_0_5"/>
<protein>
    <submittedName>
        <fullName evidence="6">Short-chain dehydrogenase/reductase SDR</fullName>
    </submittedName>
</protein>
<evidence type="ECO:0000259" key="5">
    <source>
        <dbReference type="SMART" id="SM00822"/>
    </source>
</evidence>
<accession>N0B5N1</accession>
<dbReference type="EMBL" id="CP005587">
    <property type="protein sequence ID" value="AGK58864.1"/>
    <property type="molecule type" value="Genomic_DNA"/>
</dbReference>
<comment type="similarity">
    <text evidence="1 4">Belongs to the short-chain dehydrogenases/reductases (SDR) family.</text>
</comment>
<proteinExistence type="inferred from homology"/>
<dbReference type="SMART" id="SM00822">
    <property type="entry name" value="PKS_KR"/>
    <property type="match status" value="1"/>
</dbReference>
<reference evidence="6 7" key="1">
    <citation type="journal article" date="2013" name="Genome Announc.">
        <title>Genome sequences for three denitrifying bacterial strains isolated from a uranium- and nitrate-contaminated subsurface environment.</title>
        <authorList>
            <person name="Venkatramanan R."/>
            <person name="Prakash O."/>
            <person name="Woyke T."/>
            <person name="Chain P."/>
            <person name="Goodwin L.A."/>
            <person name="Watson D."/>
            <person name="Brooks S."/>
            <person name="Kostka J.E."/>
            <person name="Green S.J."/>
        </authorList>
    </citation>
    <scope>NUCLEOTIDE SEQUENCE [LARGE SCALE GENOMIC DNA]</scope>
    <source>
        <strain evidence="6 7">1NES1</strain>
    </source>
</reference>
<evidence type="ECO:0000313" key="6">
    <source>
        <dbReference type="EMBL" id="AGK58864.1"/>
    </source>
</evidence>